<dbReference type="NCBIfam" id="TIGR02532">
    <property type="entry name" value="IV_pilin_GFxxxE"/>
    <property type="match status" value="1"/>
</dbReference>
<gene>
    <name evidence="3" type="ORF">A3H26_00720</name>
</gene>
<evidence type="ECO:0000313" key="3">
    <source>
        <dbReference type="EMBL" id="OGC57790.1"/>
    </source>
</evidence>
<dbReference type="InterPro" id="IPR013545">
    <property type="entry name" value="T2SS_protein-GspG_C"/>
</dbReference>
<evidence type="ECO:0000259" key="2">
    <source>
        <dbReference type="Pfam" id="PF08334"/>
    </source>
</evidence>
<feature type="transmembrane region" description="Helical" evidence="1">
    <location>
        <begin position="20"/>
        <end position="42"/>
    </location>
</feature>
<accession>A0A1F4VLC4</accession>
<dbReference type="SUPFAM" id="SSF54523">
    <property type="entry name" value="Pili subunits"/>
    <property type="match status" value="1"/>
</dbReference>
<name>A0A1F4VLC4_UNCKA</name>
<dbReference type="STRING" id="1802630.A3H26_00720"/>
<feature type="domain" description="Type II secretion system protein GspG C-terminal" evidence="2">
    <location>
        <begin position="51"/>
        <end position="136"/>
    </location>
</feature>
<keyword evidence="1" id="KW-0812">Transmembrane</keyword>
<dbReference type="Pfam" id="PF08334">
    <property type="entry name" value="T2SSG"/>
    <property type="match status" value="1"/>
</dbReference>
<evidence type="ECO:0000256" key="1">
    <source>
        <dbReference type="SAM" id="Phobius"/>
    </source>
</evidence>
<dbReference type="InterPro" id="IPR045584">
    <property type="entry name" value="Pilin-like"/>
</dbReference>
<organism evidence="3 4">
    <name type="scientific">candidate division WWE3 bacterium RIFCSPLOWO2_12_FULL_36_10</name>
    <dbReference type="NCBI Taxonomy" id="1802630"/>
    <lineage>
        <taxon>Bacteria</taxon>
        <taxon>Katanobacteria</taxon>
    </lineage>
</organism>
<dbReference type="AlphaFoldDB" id="A0A1F4VLC4"/>
<proteinExistence type="predicted"/>
<sequence>MAGDVFVMLHNSKLNLTGFTLIEILMVVLLVGILTGIVISIVSPTKTQSIARDGIRKANLAKLASAVESYKQAEGKYPTDAESSDTVSVFRTVYVKNWPDGVDDKGVFDPAWNYFYYYIASTDKFAINVQNSGKTGWCFKYHPSWGVVKECKDSGAGGCGLLGANDTCN</sequence>
<dbReference type="Proteomes" id="UP000177763">
    <property type="component" value="Unassembled WGS sequence"/>
</dbReference>
<dbReference type="PROSITE" id="PS00409">
    <property type="entry name" value="PROKAR_NTER_METHYL"/>
    <property type="match status" value="1"/>
</dbReference>
<dbReference type="EMBL" id="MEVN01000005">
    <property type="protein sequence ID" value="OGC57790.1"/>
    <property type="molecule type" value="Genomic_DNA"/>
</dbReference>
<dbReference type="InterPro" id="IPR012902">
    <property type="entry name" value="N_methyl_site"/>
</dbReference>
<reference evidence="3 4" key="1">
    <citation type="journal article" date="2016" name="Nat. Commun.">
        <title>Thousands of microbial genomes shed light on interconnected biogeochemical processes in an aquifer system.</title>
        <authorList>
            <person name="Anantharaman K."/>
            <person name="Brown C.T."/>
            <person name="Hug L.A."/>
            <person name="Sharon I."/>
            <person name="Castelle C.J."/>
            <person name="Probst A.J."/>
            <person name="Thomas B.C."/>
            <person name="Singh A."/>
            <person name="Wilkins M.J."/>
            <person name="Karaoz U."/>
            <person name="Brodie E.L."/>
            <person name="Williams K.H."/>
            <person name="Hubbard S.S."/>
            <person name="Banfield J.F."/>
        </authorList>
    </citation>
    <scope>NUCLEOTIDE SEQUENCE [LARGE SCALE GENOMIC DNA]</scope>
</reference>
<comment type="caution">
    <text evidence="3">The sequence shown here is derived from an EMBL/GenBank/DDBJ whole genome shotgun (WGS) entry which is preliminary data.</text>
</comment>
<protein>
    <recommendedName>
        <fullName evidence="2">Type II secretion system protein GspG C-terminal domain-containing protein</fullName>
    </recommendedName>
</protein>
<evidence type="ECO:0000313" key="4">
    <source>
        <dbReference type="Proteomes" id="UP000177763"/>
    </source>
</evidence>
<keyword evidence="1" id="KW-0472">Membrane</keyword>
<dbReference type="Gene3D" id="3.30.700.10">
    <property type="entry name" value="Glycoprotein, Type 4 Pilin"/>
    <property type="match status" value="1"/>
</dbReference>
<keyword evidence="1" id="KW-1133">Transmembrane helix</keyword>